<dbReference type="Pfam" id="PF00076">
    <property type="entry name" value="RRM_1"/>
    <property type="match status" value="2"/>
</dbReference>
<name>A0A8K0A7G9_BRALA</name>
<keyword evidence="5" id="KW-0508">mRNA splicing</keyword>
<dbReference type="InterPro" id="IPR012337">
    <property type="entry name" value="RNaseH-like_sf"/>
</dbReference>
<keyword evidence="3" id="KW-0677">Repeat</keyword>
<gene>
    <name evidence="8" type="primary">ESRP1</name>
    <name evidence="8" type="ORF">BLAG_LOCUS22117</name>
</gene>
<dbReference type="InterPro" id="IPR035979">
    <property type="entry name" value="RBD_domain_sf"/>
</dbReference>
<organism evidence="8 9">
    <name type="scientific">Branchiostoma lanceolatum</name>
    <name type="common">Common lancelet</name>
    <name type="synonym">Amphioxus lanceolatum</name>
    <dbReference type="NCBI Taxonomy" id="7740"/>
    <lineage>
        <taxon>Eukaryota</taxon>
        <taxon>Metazoa</taxon>
        <taxon>Chordata</taxon>
        <taxon>Cephalochordata</taxon>
        <taxon>Leptocardii</taxon>
        <taxon>Amphioxiformes</taxon>
        <taxon>Branchiostomatidae</taxon>
        <taxon>Branchiostoma</taxon>
    </lineage>
</organism>
<keyword evidence="4" id="KW-0694">RNA-binding</keyword>
<feature type="domain" description="RRM" evidence="6">
    <location>
        <begin position="436"/>
        <end position="511"/>
    </location>
</feature>
<evidence type="ECO:0000313" key="9">
    <source>
        <dbReference type="Proteomes" id="UP000838412"/>
    </source>
</evidence>
<evidence type="ECO:0000313" key="8">
    <source>
        <dbReference type="EMBL" id="CAH1269475.1"/>
    </source>
</evidence>
<dbReference type="InterPro" id="IPR012677">
    <property type="entry name" value="Nucleotide-bd_a/b_plait_sf"/>
</dbReference>
<protein>
    <submittedName>
        <fullName evidence="8">ESRP1 protein</fullName>
    </submittedName>
</protein>
<dbReference type="SMART" id="SM00479">
    <property type="entry name" value="EXOIII"/>
    <property type="match status" value="1"/>
</dbReference>
<feature type="domain" description="Exonuclease" evidence="7">
    <location>
        <begin position="8"/>
        <end position="189"/>
    </location>
</feature>
<evidence type="ECO:0000256" key="3">
    <source>
        <dbReference type="ARBA" id="ARBA00022737"/>
    </source>
</evidence>
<dbReference type="PANTHER" id="PTHR13976">
    <property type="entry name" value="HETEROGENEOUS NUCLEAR RIBONUCLEOPROTEIN-RELATED"/>
    <property type="match status" value="1"/>
</dbReference>
<comment type="similarity">
    <text evidence="1">Belongs to the ESRP family.</text>
</comment>
<dbReference type="CDD" id="cd12508">
    <property type="entry name" value="RRM2_ESRPs_Fusilli"/>
    <property type="match status" value="1"/>
</dbReference>
<dbReference type="SMART" id="SM00360">
    <property type="entry name" value="RRM"/>
    <property type="match status" value="3"/>
</dbReference>
<reference evidence="8" key="1">
    <citation type="submission" date="2022-01" db="EMBL/GenBank/DDBJ databases">
        <authorList>
            <person name="Braso-Vives M."/>
        </authorList>
    </citation>
    <scope>NUCLEOTIDE SEQUENCE</scope>
</reference>
<evidence type="ECO:0000256" key="4">
    <source>
        <dbReference type="ARBA" id="ARBA00022884"/>
    </source>
</evidence>
<keyword evidence="2" id="KW-0507">mRNA processing</keyword>
<dbReference type="InterPro" id="IPR013520">
    <property type="entry name" value="Ribonucl_H"/>
</dbReference>
<keyword evidence="9" id="KW-1185">Reference proteome</keyword>
<proteinExistence type="inferred from homology"/>
<sequence length="566" mass="62221">MMAGSYSNLVVVSCTTAGQAAGELLGSDESEIVHILWSVVDTTANTVSVPVQSLVVKPDHSELSDEAKSRTGLDEGAVADGAPIQAVLEQLHQSLTNGVGAPFCLVVDGQQAMRQCLHPETCKKGISLPDYFYAFFDLRREFRKFQSTSPAPIGSVGDMAQHLGLDVTAVDECQAMCLVIQRLIGSGHKFTDPETVDYKYEPGTYQKSELIDDDTILRVRGLPWQSSDQDIARFFRGLNITKGGVAVCLNPQGRRNGEALVRFASKEHRDLALLRHKHHIGQRYIEVYKATGEDFLKVAGGNANEATAFLRDSAAEVIVRMRGLPYTATAADILNFFGQSCPVAGVEKGILFVRYANGRSTGDAFVLFETEAHAQLALAKHKESLGKRYIELFRSTAAEVQQVWNRYQQFPLIPTTPTMIPMLPQQAITCGSIRDCVRMRGLPYQATHDDVLAFLGEFAVYVRDHGIHMVLNSSGKPSGDCFIQMYSPEAARQAAEKCHRQYMGDRYIEVFQCSGDEMNFVLMGGQLNKNGIVSPPNVYAAEAPVLLDAQMCDYLGQQMTGPFLII</sequence>
<dbReference type="Proteomes" id="UP000838412">
    <property type="component" value="Chromosome 7"/>
</dbReference>
<dbReference type="FunFam" id="3.30.70.330:FF:000041">
    <property type="entry name" value="Epithelial splicing regulatory protein 1"/>
    <property type="match status" value="1"/>
</dbReference>
<evidence type="ECO:0000259" key="6">
    <source>
        <dbReference type="SMART" id="SM00360"/>
    </source>
</evidence>
<dbReference type="GO" id="GO:0008380">
    <property type="term" value="P:RNA splicing"/>
    <property type="evidence" value="ECO:0007669"/>
    <property type="project" value="UniProtKB-KW"/>
</dbReference>
<dbReference type="Gene3D" id="3.30.420.10">
    <property type="entry name" value="Ribonuclease H-like superfamily/Ribonuclease H"/>
    <property type="match status" value="1"/>
</dbReference>
<dbReference type="GO" id="GO:0003723">
    <property type="term" value="F:RNA binding"/>
    <property type="evidence" value="ECO:0007669"/>
    <property type="project" value="UniProtKB-KW"/>
</dbReference>
<feature type="domain" description="RRM" evidence="6">
    <location>
        <begin position="318"/>
        <end position="393"/>
    </location>
</feature>
<dbReference type="AlphaFoldDB" id="A0A8K0A7G9"/>
<dbReference type="InterPro" id="IPR036397">
    <property type="entry name" value="RNaseH_sf"/>
</dbReference>
<accession>A0A8K0A7G9</accession>
<dbReference type="EMBL" id="OV696692">
    <property type="protein sequence ID" value="CAH1269475.1"/>
    <property type="molecule type" value="Genomic_DNA"/>
</dbReference>
<dbReference type="Gene3D" id="3.30.70.330">
    <property type="match status" value="3"/>
</dbReference>
<evidence type="ECO:0000256" key="5">
    <source>
        <dbReference type="ARBA" id="ARBA00023187"/>
    </source>
</evidence>
<evidence type="ECO:0000259" key="7">
    <source>
        <dbReference type="SMART" id="SM00479"/>
    </source>
</evidence>
<dbReference type="SUPFAM" id="SSF54928">
    <property type="entry name" value="RNA-binding domain, RBD"/>
    <property type="match status" value="3"/>
</dbReference>
<dbReference type="GO" id="GO:0006397">
    <property type="term" value="P:mRNA processing"/>
    <property type="evidence" value="ECO:0007669"/>
    <property type="project" value="UniProtKB-KW"/>
</dbReference>
<evidence type="ECO:0000256" key="1">
    <source>
        <dbReference type="ARBA" id="ARBA00008866"/>
    </source>
</evidence>
<dbReference type="InterPro" id="IPR000504">
    <property type="entry name" value="RRM_dom"/>
</dbReference>
<dbReference type="OrthoDB" id="431068at2759"/>
<feature type="domain" description="RRM" evidence="6">
    <location>
        <begin position="216"/>
        <end position="288"/>
    </location>
</feature>
<evidence type="ECO:0000256" key="2">
    <source>
        <dbReference type="ARBA" id="ARBA00022664"/>
    </source>
</evidence>
<dbReference type="InterPro" id="IPR050666">
    <property type="entry name" value="ESRP"/>
</dbReference>
<dbReference type="SUPFAM" id="SSF53098">
    <property type="entry name" value="Ribonuclease H-like"/>
    <property type="match status" value="1"/>
</dbReference>